<evidence type="ECO:0000313" key="2">
    <source>
        <dbReference type="Proteomes" id="UP001336250"/>
    </source>
</evidence>
<comment type="caution">
    <text evidence="1">The sequence shown here is derived from an EMBL/GenBank/DDBJ whole genome shotgun (WGS) entry which is preliminary data.</text>
</comment>
<dbReference type="Proteomes" id="UP001336250">
    <property type="component" value="Unassembled WGS sequence"/>
</dbReference>
<protein>
    <recommendedName>
        <fullName evidence="3">Sushi domain-containing protein</fullName>
    </recommendedName>
</protein>
<proteinExistence type="predicted"/>
<dbReference type="RefSeq" id="WP_332288094.1">
    <property type="nucleotide sequence ID" value="NZ_JAZIBG010000014.1"/>
</dbReference>
<evidence type="ECO:0000313" key="1">
    <source>
        <dbReference type="EMBL" id="MEF7613147.1"/>
    </source>
</evidence>
<dbReference type="AlphaFoldDB" id="A0AAW9Q8X7"/>
<keyword evidence="2" id="KW-1185">Reference proteome</keyword>
<sequence>MNRFPSRRGAAARSLTFGRLVPAVLALALAACGGGGGSSSVEVLNVSGVAAVGKAIVGGDVAVRCVSGTPQAGVKTGSDGAFRVRLQGAVAPCMVEVSGGKVGSNDGNAPDNTRRLHGYAAAAGVAHATTLSELVLARALGGSPAAAFQAFGAGSAGPAAAAVAAASAYVADQFAALGLARPQGDLLGGAFEVGKGNDLLIDDLNTQLAAIGSDLALLVSAAATQAPWAPLVTERACAPASLAWSRDSHACSAEAGAAASGEVLTLINTLSPNTGTAAFTCTNGQWSAPAAASCDPPPSPCAAQTASWSVNDAACSAPLPQTPSGGSVVADDTTTPLTGSATYSCTNGQWSAPGAVSCSRPDACVGPGCGGDAACTPQSMSWTVNGNVCSASVAATASGGSATAVDGTDPTTGSARYTCSNGSWSAPAEASCNVPADCPAQSLSWTVGANTCSAAVASTASGAAASLSDGSLPTVGAARFSCSNGRWGAASDATCTQPPQGEQTLVLNLQADNGGRWYDYSSNAYAEIGRARTESPAYDGFFCIQPEPGYCTQAGGQAQRGTPVTAFPFKGAWAGFGTVRYDLTGYTGTGAFSAPIRSISGDVAAFAAKESSVLGTAYTTTWGSTSGTVTLQDGRVTAIALSVPVSLGWASTPFGPMVFPGTFVIDNGRFTLKAGLGAAVGSAAAGWDFTGSVTFGQ</sequence>
<gene>
    <name evidence="1" type="ORF">V4F39_04425</name>
</gene>
<evidence type="ECO:0008006" key="3">
    <source>
        <dbReference type="Google" id="ProtNLM"/>
    </source>
</evidence>
<name>A0AAW9Q8X7_9BURK</name>
<reference evidence="1 2" key="1">
    <citation type="submission" date="2024-02" db="EMBL/GenBank/DDBJ databases">
        <title>Genome sequence of Aquincola sp. MAHUQ-54.</title>
        <authorList>
            <person name="Huq M.A."/>
        </authorList>
    </citation>
    <scope>NUCLEOTIDE SEQUENCE [LARGE SCALE GENOMIC DNA]</scope>
    <source>
        <strain evidence="1 2">MAHUQ-54</strain>
    </source>
</reference>
<accession>A0AAW9Q8X7</accession>
<dbReference type="EMBL" id="JAZIBG010000014">
    <property type="protein sequence ID" value="MEF7613147.1"/>
    <property type="molecule type" value="Genomic_DNA"/>
</dbReference>
<organism evidence="1 2">
    <name type="scientific">Aquincola agrisoli</name>
    <dbReference type="NCBI Taxonomy" id="3119538"/>
    <lineage>
        <taxon>Bacteria</taxon>
        <taxon>Pseudomonadati</taxon>
        <taxon>Pseudomonadota</taxon>
        <taxon>Betaproteobacteria</taxon>
        <taxon>Burkholderiales</taxon>
        <taxon>Sphaerotilaceae</taxon>
        <taxon>Aquincola</taxon>
    </lineage>
</organism>
<dbReference type="PROSITE" id="PS51257">
    <property type="entry name" value="PROKAR_LIPOPROTEIN"/>
    <property type="match status" value="1"/>
</dbReference>